<evidence type="ECO:0000313" key="13">
    <source>
        <dbReference type="Proteomes" id="UP000191554"/>
    </source>
</evidence>
<keyword evidence="4 10" id="KW-0004">4Fe-4S</keyword>
<evidence type="ECO:0000256" key="2">
    <source>
        <dbReference type="ARBA" id="ARBA00009777"/>
    </source>
</evidence>
<keyword evidence="12" id="KW-0670">Pyruvate</keyword>
<dbReference type="GO" id="GO:0005737">
    <property type="term" value="C:cytoplasm"/>
    <property type="evidence" value="ECO:0007669"/>
    <property type="project" value="UniProtKB-SubCell"/>
</dbReference>
<evidence type="ECO:0000256" key="3">
    <source>
        <dbReference type="ARBA" id="ARBA00021356"/>
    </source>
</evidence>
<comment type="cofactor">
    <cofactor evidence="10">
        <name>[4Fe-4S] cluster</name>
        <dbReference type="ChEBI" id="CHEBI:49883"/>
    </cofactor>
    <text evidence="10">Binds 1 [4Fe-4S] cluster. The cluster is coordinated with 3 cysteines and an exchangeable S-adenosyl-L-methionine.</text>
</comment>
<evidence type="ECO:0000259" key="11">
    <source>
        <dbReference type="PROSITE" id="PS51918"/>
    </source>
</evidence>
<sequence length="242" mass="27258">MEVKGRVHSFETFGTVDGPGIRFIVFLKGCPLRCKYCHNRDAWSSEGARLFTPEEIVTEINKYRNFIDSSKGGITVSGGEPLMQPQFVKELFKKCREQGIHTALDTSGYAVLDEEVKAVLDHTDLVLLDLKQANAGRHKELTGVENGRIREFTKYLGDINKPVWIRYVLVPGYTDAEEDLEAAHEYLAGFKNIEKIEVLPYHTMGKEKWEKLNLVYPLEGVPTPTGEEVEKARSILTAGRGV</sequence>
<dbReference type="PANTHER" id="PTHR30352:SF5">
    <property type="entry name" value="PYRUVATE FORMATE-LYASE 1-ACTIVATING ENZYME"/>
    <property type="match status" value="1"/>
</dbReference>
<comment type="similarity">
    <text evidence="2 10">Belongs to the organic radical-activating enzymes family.</text>
</comment>
<dbReference type="STRING" id="48256.CLHUN_31880"/>
<evidence type="ECO:0000256" key="1">
    <source>
        <dbReference type="ARBA" id="ARBA00003141"/>
    </source>
</evidence>
<dbReference type="EMBL" id="MZGX01000023">
    <property type="protein sequence ID" value="OPX42864.1"/>
    <property type="molecule type" value="Genomic_DNA"/>
</dbReference>
<evidence type="ECO:0000256" key="7">
    <source>
        <dbReference type="ARBA" id="ARBA00023002"/>
    </source>
</evidence>
<dbReference type="CDD" id="cd01335">
    <property type="entry name" value="Radical_SAM"/>
    <property type="match status" value="1"/>
</dbReference>
<dbReference type="Pfam" id="PF04055">
    <property type="entry name" value="Radical_SAM"/>
    <property type="match status" value="1"/>
</dbReference>
<reference evidence="12 13" key="1">
    <citation type="submission" date="2017-03" db="EMBL/GenBank/DDBJ databases">
        <title>Genome sequence of Clostridium hungatei DSM 14427.</title>
        <authorList>
            <person name="Poehlein A."/>
            <person name="Daniel R."/>
        </authorList>
    </citation>
    <scope>NUCLEOTIDE SEQUENCE [LARGE SCALE GENOMIC DNA]</scope>
    <source>
        <strain evidence="12 13">DSM 14427</strain>
    </source>
</reference>
<dbReference type="InterPro" id="IPR007197">
    <property type="entry name" value="rSAM"/>
</dbReference>
<dbReference type="Gene3D" id="3.20.20.70">
    <property type="entry name" value="Aldolase class I"/>
    <property type="match status" value="1"/>
</dbReference>
<dbReference type="SFLD" id="SFLDG01067">
    <property type="entry name" value="SPASM/twitch_domain_containing"/>
    <property type="match status" value="1"/>
</dbReference>
<dbReference type="PROSITE" id="PS51918">
    <property type="entry name" value="RADICAL_SAM"/>
    <property type="match status" value="1"/>
</dbReference>
<dbReference type="InterPro" id="IPR058240">
    <property type="entry name" value="rSAM_sf"/>
</dbReference>
<dbReference type="AlphaFoldDB" id="A0A1V4SGE2"/>
<dbReference type="GO" id="GO:0051539">
    <property type="term" value="F:4 iron, 4 sulfur cluster binding"/>
    <property type="evidence" value="ECO:0007669"/>
    <property type="project" value="UniProtKB-UniRule"/>
</dbReference>
<accession>A0A1V4SGE2</accession>
<organism evidence="12 13">
    <name type="scientific">Ruminiclostridium hungatei</name>
    <name type="common">Clostridium hungatei</name>
    <dbReference type="NCBI Taxonomy" id="48256"/>
    <lineage>
        <taxon>Bacteria</taxon>
        <taxon>Bacillati</taxon>
        <taxon>Bacillota</taxon>
        <taxon>Clostridia</taxon>
        <taxon>Eubacteriales</taxon>
        <taxon>Oscillospiraceae</taxon>
        <taxon>Ruminiclostridium</taxon>
    </lineage>
</organism>
<dbReference type="SUPFAM" id="SSF102114">
    <property type="entry name" value="Radical SAM enzymes"/>
    <property type="match status" value="1"/>
</dbReference>
<keyword evidence="10" id="KW-0963">Cytoplasm</keyword>
<comment type="caution">
    <text evidence="12">The sequence shown here is derived from an EMBL/GenBank/DDBJ whole genome shotgun (WGS) entry which is preliminary data.</text>
</comment>
<keyword evidence="7 10" id="KW-0560">Oxidoreductase</keyword>
<dbReference type="GO" id="GO:0046872">
    <property type="term" value="F:metal ion binding"/>
    <property type="evidence" value="ECO:0007669"/>
    <property type="project" value="UniProtKB-UniRule"/>
</dbReference>
<dbReference type="PANTHER" id="PTHR30352">
    <property type="entry name" value="PYRUVATE FORMATE-LYASE-ACTIVATING ENZYME"/>
    <property type="match status" value="1"/>
</dbReference>
<evidence type="ECO:0000256" key="6">
    <source>
        <dbReference type="ARBA" id="ARBA00022723"/>
    </source>
</evidence>
<dbReference type="EC" id="1.97.1.4" evidence="10"/>
<keyword evidence="6 10" id="KW-0479">Metal-binding</keyword>
<dbReference type="PROSITE" id="PS01087">
    <property type="entry name" value="RADICAL_ACTIVATING"/>
    <property type="match status" value="1"/>
</dbReference>
<gene>
    <name evidence="12" type="primary">pflA_2</name>
    <name evidence="12" type="ORF">CLHUN_31880</name>
</gene>
<evidence type="ECO:0000313" key="12">
    <source>
        <dbReference type="EMBL" id="OPX42864.1"/>
    </source>
</evidence>
<dbReference type="InterPro" id="IPR013785">
    <property type="entry name" value="Aldolase_TIM"/>
</dbReference>
<name>A0A1V4SGE2_RUMHU</name>
<keyword evidence="8 10" id="KW-0408">Iron</keyword>
<dbReference type="RefSeq" id="WP_080065626.1">
    <property type="nucleotide sequence ID" value="NZ_MZGX01000023.1"/>
</dbReference>
<evidence type="ECO:0000256" key="9">
    <source>
        <dbReference type="ARBA" id="ARBA00023014"/>
    </source>
</evidence>
<dbReference type="InterPro" id="IPR034457">
    <property type="entry name" value="Organic_radical-activating"/>
</dbReference>
<comment type="subcellular location">
    <subcellularLocation>
        <location evidence="10">Cytoplasm</location>
    </subcellularLocation>
</comment>
<keyword evidence="12" id="KW-0456">Lyase</keyword>
<protein>
    <recommendedName>
        <fullName evidence="3 10">Pyruvate formate-lyase-activating enzyme</fullName>
        <ecNumber evidence="10">1.97.1.4</ecNumber>
    </recommendedName>
</protein>
<dbReference type="SFLD" id="SFLDG01066">
    <property type="entry name" value="organic_radical-activating_enz"/>
    <property type="match status" value="1"/>
</dbReference>
<comment type="function">
    <text evidence="1 10">Activation of pyruvate formate-lyase under anaerobic conditions by generation of an organic free radical, using S-adenosylmethionine and reduced flavodoxin as cosubstrates to produce 5'-deoxy-adenosine.</text>
</comment>
<dbReference type="OrthoDB" id="9782387at2"/>
<dbReference type="GO" id="GO:0043365">
    <property type="term" value="F:[formate-C-acetyltransferase]-activating enzyme activity"/>
    <property type="evidence" value="ECO:0007669"/>
    <property type="project" value="UniProtKB-UniRule"/>
</dbReference>
<comment type="catalytic activity">
    <reaction evidence="10">
        <text>glycyl-[formate C-acetyltransferase] + reduced [flavodoxin] + S-adenosyl-L-methionine = glycin-2-yl radical-[formate C-acetyltransferase] + semiquinone [flavodoxin] + 5'-deoxyadenosine + L-methionine + H(+)</text>
        <dbReference type="Rhea" id="RHEA:19225"/>
        <dbReference type="Rhea" id="RHEA-COMP:10622"/>
        <dbReference type="Rhea" id="RHEA-COMP:12190"/>
        <dbReference type="Rhea" id="RHEA-COMP:12191"/>
        <dbReference type="Rhea" id="RHEA-COMP:14480"/>
        <dbReference type="ChEBI" id="CHEBI:15378"/>
        <dbReference type="ChEBI" id="CHEBI:17319"/>
        <dbReference type="ChEBI" id="CHEBI:29947"/>
        <dbReference type="ChEBI" id="CHEBI:32722"/>
        <dbReference type="ChEBI" id="CHEBI:57618"/>
        <dbReference type="ChEBI" id="CHEBI:57844"/>
        <dbReference type="ChEBI" id="CHEBI:59789"/>
        <dbReference type="ChEBI" id="CHEBI:140311"/>
        <dbReference type="EC" id="1.97.1.4"/>
    </reaction>
</comment>
<evidence type="ECO:0000256" key="5">
    <source>
        <dbReference type="ARBA" id="ARBA00022691"/>
    </source>
</evidence>
<dbReference type="InterPro" id="IPR012838">
    <property type="entry name" value="PFL1_activating"/>
</dbReference>
<dbReference type="SFLD" id="SFLDS00029">
    <property type="entry name" value="Radical_SAM"/>
    <property type="match status" value="1"/>
</dbReference>
<dbReference type="Proteomes" id="UP000191554">
    <property type="component" value="Unassembled WGS sequence"/>
</dbReference>
<proteinExistence type="inferred from homology"/>
<evidence type="ECO:0000256" key="10">
    <source>
        <dbReference type="RuleBase" id="RU362053"/>
    </source>
</evidence>
<dbReference type="NCBIfam" id="TIGR02493">
    <property type="entry name" value="PFLA"/>
    <property type="match status" value="1"/>
</dbReference>
<keyword evidence="13" id="KW-1185">Reference proteome</keyword>
<evidence type="ECO:0000256" key="8">
    <source>
        <dbReference type="ARBA" id="ARBA00023004"/>
    </source>
</evidence>
<dbReference type="InterPro" id="IPR001989">
    <property type="entry name" value="Radical_activat_CS"/>
</dbReference>
<dbReference type="GO" id="GO:0016829">
    <property type="term" value="F:lyase activity"/>
    <property type="evidence" value="ECO:0007669"/>
    <property type="project" value="UniProtKB-KW"/>
</dbReference>
<keyword evidence="9 10" id="KW-0411">Iron-sulfur</keyword>
<evidence type="ECO:0000256" key="4">
    <source>
        <dbReference type="ARBA" id="ARBA00022485"/>
    </source>
</evidence>
<keyword evidence="5 10" id="KW-0949">S-adenosyl-L-methionine</keyword>
<feature type="domain" description="Radical SAM core" evidence="11">
    <location>
        <begin position="16"/>
        <end position="240"/>
    </location>
</feature>